<feature type="transmembrane region" description="Helical" evidence="1">
    <location>
        <begin position="185"/>
        <end position="206"/>
    </location>
</feature>
<reference evidence="2 3" key="1">
    <citation type="journal article" date="2012" name="BMC Genomics">
        <title>Comparative genomics of the white-rot fungi, Phanerochaete carnosa and P. chrysosporium, to elucidate the genetic basis of the distinct wood types they colonize.</title>
        <authorList>
            <person name="Suzuki H."/>
            <person name="MacDonald J."/>
            <person name="Syed K."/>
            <person name="Salamov A."/>
            <person name="Hori C."/>
            <person name="Aerts A."/>
            <person name="Henrissat B."/>
            <person name="Wiebenga A."/>
            <person name="vanKuyk P.A."/>
            <person name="Barry K."/>
            <person name="Lindquist E."/>
            <person name="LaButti K."/>
            <person name="Lapidus A."/>
            <person name="Lucas S."/>
            <person name="Coutinho P."/>
            <person name="Gong Y."/>
            <person name="Samejima M."/>
            <person name="Mahadevan R."/>
            <person name="Abou-Zaid M."/>
            <person name="de Vries R.P."/>
            <person name="Igarashi K."/>
            <person name="Yadav J.S."/>
            <person name="Grigoriev I.V."/>
            <person name="Master E.R."/>
        </authorList>
    </citation>
    <scope>NUCLEOTIDE SEQUENCE [LARGE SCALE GENOMIC DNA]</scope>
    <source>
        <strain evidence="2 3">HHB-10118-sp</strain>
    </source>
</reference>
<feature type="transmembrane region" description="Helical" evidence="1">
    <location>
        <begin position="227"/>
        <end position="253"/>
    </location>
</feature>
<keyword evidence="3" id="KW-1185">Reference proteome</keyword>
<evidence type="ECO:0000313" key="2">
    <source>
        <dbReference type="EMBL" id="EKM51858.1"/>
    </source>
</evidence>
<feature type="transmembrane region" description="Helical" evidence="1">
    <location>
        <begin position="20"/>
        <end position="44"/>
    </location>
</feature>
<keyword evidence="1" id="KW-1133">Transmembrane helix</keyword>
<feature type="transmembrane region" description="Helical" evidence="1">
    <location>
        <begin position="93"/>
        <end position="113"/>
    </location>
</feature>
<dbReference type="GeneID" id="18918226"/>
<dbReference type="Proteomes" id="UP000008370">
    <property type="component" value="Unassembled WGS sequence"/>
</dbReference>
<accession>K5VKF4</accession>
<dbReference type="OrthoDB" id="3232296at2759"/>
<dbReference type="HOGENOM" id="CLU_055478_0_0_1"/>
<keyword evidence="1" id="KW-0812">Transmembrane</keyword>
<dbReference type="AlphaFoldDB" id="K5VKF4"/>
<proteinExistence type="predicted"/>
<feature type="transmembrane region" description="Helical" evidence="1">
    <location>
        <begin position="259"/>
        <end position="279"/>
    </location>
</feature>
<evidence type="ECO:0000313" key="3">
    <source>
        <dbReference type="Proteomes" id="UP000008370"/>
    </source>
</evidence>
<evidence type="ECO:0000256" key="1">
    <source>
        <dbReference type="SAM" id="Phobius"/>
    </source>
</evidence>
<dbReference type="EMBL" id="JH930476">
    <property type="protein sequence ID" value="EKM51858.1"/>
    <property type="molecule type" value="Genomic_DNA"/>
</dbReference>
<keyword evidence="1" id="KW-0472">Membrane</keyword>
<dbReference type="RefSeq" id="XP_007399651.1">
    <property type="nucleotide sequence ID" value="XM_007399589.1"/>
</dbReference>
<dbReference type="InParanoid" id="K5VKF4"/>
<sequence>MSLLKRVTEEEIGPNASTDLAVWLFFQIAAGHIALPILTATLLFAKTVRKIPALIVLCVTWIVSGVCSTILFYVGEHKGPEPGRGLCIAQAALLEAVPPMTCTALVVLAYHVLRTYDDPDMGVQLHPRTRKEIIGLVSLCSLPFVMFGLFVAIGVNIALQHPDKVNRAQRYFYCSLDWPALSDAVSVIATLLCLVALGIEIYVVAATTKWWRLLRRGGHLTGEGLTFTIRVVFFTCFLFASTLINLVSIWAPIGALPDLLAASVGMALFLIFVSQPEILRAWAFWRRRTSGGDEHGLPHDSLTLHHHRFDAGEGGLPSLSSTYTLDAGHSNPMLPPRDRYDSKQSTSTVQIIKRPEEAFTKIPERTQRQKKRDTISTWGF</sequence>
<protein>
    <submittedName>
        <fullName evidence="2">Uncharacterized protein</fullName>
    </submittedName>
</protein>
<dbReference type="STRING" id="650164.K5VKF4"/>
<name>K5VKF4_PHACS</name>
<feature type="transmembrane region" description="Helical" evidence="1">
    <location>
        <begin position="133"/>
        <end position="159"/>
    </location>
</feature>
<dbReference type="KEGG" id="pco:PHACADRAFT_262243"/>
<gene>
    <name evidence="2" type="ORF">PHACADRAFT_262243</name>
</gene>
<organism evidence="2 3">
    <name type="scientific">Phanerochaete carnosa (strain HHB-10118-sp)</name>
    <name type="common">White-rot fungus</name>
    <name type="synonym">Peniophora carnosa</name>
    <dbReference type="NCBI Taxonomy" id="650164"/>
    <lineage>
        <taxon>Eukaryota</taxon>
        <taxon>Fungi</taxon>
        <taxon>Dikarya</taxon>
        <taxon>Basidiomycota</taxon>
        <taxon>Agaricomycotina</taxon>
        <taxon>Agaricomycetes</taxon>
        <taxon>Polyporales</taxon>
        <taxon>Phanerochaetaceae</taxon>
        <taxon>Phanerochaete</taxon>
    </lineage>
</organism>
<feature type="transmembrane region" description="Helical" evidence="1">
    <location>
        <begin position="51"/>
        <end position="73"/>
    </location>
</feature>